<gene>
    <name evidence="2" type="ORF">BDV23DRAFT_54418</name>
</gene>
<organism evidence="2">
    <name type="scientific">Petromyces alliaceus</name>
    <name type="common">Aspergillus alliaceus</name>
    <dbReference type="NCBI Taxonomy" id="209559"/>
    <lineage>
        <taxon>Eukaryota</taxon>
        <taxon>Fungi</taxon>
        <taxon>Dikarya</taxon>
        <taxon>Ascomycota</taxon>
        <taxon>Pezizomycotina</taxon>
        <taxon>Eurotiomycetes</taxon>
        <taxon>Eurotiomycetidae</taxon>
        <taxon>Eurotiales</taxon>
        <taxon>Aspergillaceae</taxon>
        <taxon>Aspergillus</taxon>
        <taxon>Aspergillus subgen. Circumdati</taxon>
    </lineage>
</organism>
<dbReference type="InterPro" id="IPR001229">
    <property type="entry name" value="Jacalin-like_lectin_dom"/>
</dbReference>
<evidence type="ECO:0000259" key="1">
    <source>
        <dbReference type="Pfam" id="PF01419"/>
    </source>
</evidence>
<dbReference type="InterPro" id="IPR036404">
    <property type="entry name" value="Jacalin-like_lectin_dom_sf"/>
</dbReference>
<accession>A0A5N7CF96</accession>
<protein>
    <recommendedName>
        <fullName evidence="1">Jacalin-type lectin domain-containing protein</fullName>
    </recommendedName>
</protein>
<dbReference type="Pfam" id="PF01419">
    <property type="entry name" value="Jacalin"/>
    <property type="match status" value="1"/>
</dbReference>
<evidence type="ECO:0000313" key="2">
    <source>
        <dbReference type="EMBL" id="KAE8392569.1"/>
    </source>
</evidence>
<sequence length="135" mass="15068">MSESTKPFFLVPDNPSTVKVLEVWSGWGGGEKKTWVVKGFQLTWFNGEHGRVYKNPDDSDGYDSFEFQSDEKITECNLRSAWRLDKIEFNTSTGRHFAAGGDGGTLVPRIGQGFLVGLEGQAGWEIDSLDVVKFK</sequence>
<dbReference type="Proteomes" id="UP000326877">
    <property type="component" value="Unassembled WGS sequence"/>
</dbReference>
<dbReference type="Gene3D" id="2.100.10.30">
    <property type="entry name" value="Jacalin-like lectin domain"/>
    <property type="match status" value="1"/>
</dbReference>
<dbReference type="SUPFAM" id="SSF51101">
    <property type="entry name" value="Mannose-binding lectins"/>
    <property type="match status" value="1"/>
</dbReference>
<reference evidence="2" key="1">
    <citation type="submission" date="2019-04" db="EMBL/GenBank/DDBJ databases">
        <title>Friends and foes A comparative genomics studyof 23 Aspergillus species from section Flavi.</title>
        <authorList>
            <consortium name="DOE Joint Genome Institute"/>
            <person name="Kjaerbolling I."/>
            <person name="Vesth T."/>
            <person name="Frisvad J.C."/>
            <person name="Nybo J.L."/>
            <person name="Theobald S."/>
            <person name="Kildgaard S."/>
            <person name="Isbrandt T."/>
            <person name="Kuo A."/>
            <person name="Sato A."/>
            <person name="Lyhne E.K."/>
            <person name="Kogle M.E."/>
            <person name="Wiebenga A."/>
            <person name="Kun R.S."/>
            <person name="Lubbers R.J."/>
            <person name="Makela M.R."/>
            <person name="Barry K."/>
            <person name="Chovatia M."/>
            <person name="Clum A."/>
            <person name="Daum C."/>
            <person name="Haridas S."/>
            <person name="He G."/>
            <person name="LaButti K."/>
            <person name="Lipzen A."/>
            <person name="Mondo S."/>
            <person name="Riley R."/>
            <person name="Salamov A."/>
            <person name="Simmons B.A."/>
            <person name="Magnuson J.K."/>
            <person name="Henrissat B."/>
            <person name="Mortensen U.H."/>
            <person name="Larsen T.O."/>
            <person name="Devries R.P."/>
            <person name="Grigoriev I.V."/>
            <person name="Machida M."/>
            <person name="Baker S.E."/>
            <person name="Andersen M.R."/>
        </authorList>
    </citation>
    <scope>NUCLEOTIDE SEQUENCE [LARGE SCALE GENOMIC DNA]</scope>
    <source>
        <strain evidence="2">IBT 14317</strain>
    </source>
</reference>
<dbReference type="OrthoDB" id="4487417at2759"/>
<name>A0A5N7CF96_PETAA</name>
<dbReference type="AlphaFoldDB" id="A0A5N7CF96"/>
<proteinExistence type="predicted"/>
<feature type="domain" description="Jacalin-type lectin" evidence="1">
    <location>
        <begin position="48"/>
        <end position="131"/>
    </location>
</feature>
<dbReference type="EMBL" id="ML735236">
    <property type="protein sequence ID" value="KAE8392569.1"/>
    <property type="molecule type" value="Genomic_DNA"/>
</dbReference>